<keyword evidence="4" id="KW-0337">GPI-anchor biosynthesis</keyword>
<keyword evidence="13" id="KW-0732">Signal</keyword>
<dbReference type="CDD" id="cd16024">
    <property type="entry name" value="GPI_EPT_2"/>
    <property type="match status" value="1"/>
</dbReference>
<feature type="transmembrane region" description="Helical" evidence="12">
    <location>
        <begin position="1086"/>
        <end position="1104"/>
    </location>
</feature>
<feature type="transmembrane region" description="Helical" evidence="12">
    <location>
        <begin position="471"/>
        <end position="493"/>
    </location>
</feature>
<dbReference type="Gene3D" id="3.40.720.10">
    <property type="entry name" value="Alkaline Phosphatase, subunit A"/>
    <property type="match status" value="1"/>
</dbReference>
<keyword evidence="15" id="KW-1185">Reference proteome</keyword>
<evidence type="ECO:0000256" key="1">
    <source>
        <dbReference type="ARBA" id="ARBA00004477"/>
    </source>
</evidence>
<comment type="pathway">
    <text evidence="2">Glycolipid biosynthesis; glycosylphosphatidylinositol-anchor biosynthesis.</text>
</comment>
<keyword evidence="10" id="KW-0325">Glycoprotein</keyword>
<reference evidence="16" key="1">
    <citation type="submission" date="2025-08" db="UniProtKB">
        <authorList>
            <consortium name="RefSeq"/>
        </authorList>
    </citation>
    <scope>IDENTIFICATION</scope>
</reference>
<feature type="compositionally biased region" description="Basic and acidic residues" evidence="11">
    <location>
        <begin position="940"/>
        <end position="951"/>
    </location>
</feature>
<gene>
    <name evidence="16" type="primary">LOC101848061</name>
</gene>
<dbReference type="Pfam" id="PF01663">
    <property type="entry name" value="Phosphodiest"/>
    <property type="match status" value="1"/>
</dbReference>
<dbReference type="SUPFAM" id="SSF53649">
    <property type="entry name" value="Alkaline phosphatase-like"/>
    <property type="match status" value="1"/>
</dbReference>
<evidence type="ECO:0000256" key="6">
    <source>
        <dbReference type="ARBA" id="ARBA00022692"/>
    </source>
</evidence>
<evidence type="ECO:0000313" key="16">
    <source>
        <dbReference type="RefSeq" id="XP_012941820.1"/>
    </source>
</evidence>
<keyword evidence="5 16" id="KW-0808">Transferase</keyword>
<name>A0ABM1A6L1_APLCA</name>
<feature type="chain" id="PRO_5046961468" evidence="13">
    <location>
        <begin position="17"/>
        <end position="1146"/>
    </location>
</feature>
<feature type="transmembrane region" description="Helical" evidence="12">
    <location>
        <begin position="1040"/>
        <end position="1065"/>
    </location>
</feature>
<comment type="similarity">
    <text evidence="3">Belongs to the PIGG/PIGN/PIGO family. PIGG subfamily.</text>
</comment>
<protein>
    <submittedName>
        <fullName evidence="16">GPI ethanolamine phosphate transferase 2</fullName>
    </submittedName>
</protein>
<evidence type="ECO:0000259" key="14">
    <source>
        <dbReference type="Pfam" id="PF19316"/>
    </source>
</evidence>
<evidence type="ECO:0000313" key="15">
    <source>
        <dbReference type="Proteomes" id="UP000694888"/>
    </source>
</evidence>
<feature type="region of interest" description="Disordered" evidence="11">
    <location>
        <begin position="702"/>
        <end position="726"/>
    </location>
</feature>
<dbReference type="GeneID" id="101848061"/>
<feature type="region of interest" description="Disordered" evidence="11">
    <location>
        <begin position="931"/>
        <end position="951"/>
    </location>
</feature>
<feature type="signal peptide" evidence="13">
    <location>
        <begin position="1"/>
        <end position="16"/>
    </location>
</feature>
<evidence type="ECO:0000256" key="4">
    <source>
        <dbReference type="ARBA" id="ARBA00022502"/>
    </source>
</evidence>
<feature type="transmembrane region" description="Helical" evidence="12">
    <location>
        <begin position="1124"/>
        <end position="1142"/>
    </location>
</feature>
<keyword evidence="6 12" id="KW-0812">Transmembrane</keyword>
<evidence type="ECO:0000256" key="7">
    <source>
        <dbReference type="ARBA" id="ARBA00022824"/>
    </source>
</evidence>
<feature type="transmembrane region" description="Helical" evidence="12">
    <location>
        <begin position="505"/>
        <end position="524"/>
    </location>
</feature>
<evidence type="ECO:0000256" key="10">
    <source>
        <dbReference type="ARBA" id="ARBA00023180"/>
    </source>
</evidence>
<dbReference type="InterPro" id="IPR039527">
    <property type="entry name" value="PIGG/GPI7"/>
</dbReference>
<keyword evidence="7" id="KW-0256">Endoplasmic reticulum</keyword>
<proteinExistence type="inferred from homology"/>
<dbReference type="InterPro" id="IPR017850">
    <property type="entry name" value="Alkaline_phosphatase_core_sf"/>
</dbReference>
<dbReference type="Proteomes" id="UP000694888">
    <property type="component" value="Unplaced"/>
</dbReference>
<dbReference type="Pfam" id="PF19316">
    <property type="entry name" value="PIGO_PIGG"/>
    <property type="match status" value="1"/>
</dbReference>
<dbReference type="RefSeq" id="XP_012941820.1">
    <property type="nucleotide sequence ID" value="XM_013086366.2"/>
</dbReference>
<dbReference type="InterPro" id="IPR002591">
    <property type="entry name" value="Phosphodiest/P_Trfase"/>
</dbReference>
<feature type="transmembrane region" description="Helical" evidence="12">
    <location>
        <begin position="544"/>
        <end position="563"/>
    </location>
</feature>
<evidence type="ECO:0000256" key="2">
    <source>
        <dbReference type="ARBA" id="ARBA00004687"/>
    </source>
</evidence>
<evidence type="ECO:0000256" key="5">
    <source>
        <dbReference type="ARBA" id="ARBA00022679"/>
    </source>
</evidence>
<evidence type="ECO:0000256" key="9">
    <source>
        <dbReference type="ARBA" id="ARBA00023136"/>
    </source>
</evidence>
<feature type="domain" description="GPI ethanolamine phosphate transferase 2 C-terminal" evidence="14">
    <location>
        <begin position="969"/>
        <end position="1127"/>
    </location>
</feature>
<accession>A0ABM1A6L1</accession>
<evidence type="ECO:0000256" key="12">
    <source>
        <dbReference type="SAM" id="Phobius"/>
    </source>
</evidence>
<keyword evidence="8 12" id="KW-1133">Transmembrane helix</keyword>
<evidence type="ECO:0000256" key="3">
    <source>
        <dbReference type="ARBA" id="ARBA00005315"/>
    </source>
</evidence>
<evidence type="ECO:0000256" key="11">
    <source>
        <dbReference type="SAM" id="MobiDB-lite"/>
    </source>
</evidence>
<keyword evidence="9 12" id="KW-0472">Membrane</keyword>
<dbReference type="InterPro" id="IPR037674">
    <property type="entry name" value="PIG-G_N"/>
</dbReference>
<dbReference type="InterPro" id="IPR045687">
    <property type="entry name" value="PIGG/GPI7_C"/>
</dbReference>
<sequence>MMCILLLLRTLAVVFALSVFFRGFFPLKQVPRDISRQKISVSLPLPPESVTKTTLLNDDSGPGNHDATSTVSQKSLQNGIVRQREIHIKENGKPHLASRYPEHLNTDSSVSFQRLIFLVIDAFRSDFFFGPYQYMPKVNRIFELGHGIKFVAESHPPTVTMPRIKAITTGNIPSFIDVVLNFGSVALEEDNIVSQLKAAGKNIVFFGDDTWLKLFPDHFLRSDGTTSFFVTDYTEVDRNVTRHLPSELIKNDWDVMILHYLGLDHIGHTAGPSSNLVRPKLGEMDDVIEQIYKSMEKWAEPSLLVVCGDHGMTDQGGHGGATPQEVFVPVLFLSPSIKSPVGSKPPGLISQADLCPTLSVLMDVPVPLNSLGKIVTDALVGFSLQQKLSIVHQNAQQAMKILENYVANREKESSYMMYQRASEEMASWFLHQNSSPHAQWEEQGLRLLDVYAQSLSLMAERVDKLSTQYDVYAMAAAMVLLWMLFASLILSHINVKVTESGLRSWSSCFTVAFPVCGSVTLSHITMCTGGVPSPLICQATGLSVAIQLSMLAVFLSLSVHFITHKTKLWGILRHIQIWLWQSSVVEKFLIVGSLGHALSLMSSSFVEEEHQTLYFLTTTVHVLLLLQLPYQLWNRVRVTKEEPMSKGGNTSVPDDSKRYINLQPDEGCYGSDQEQRDGECDGEDTRLYQELNRAEIEQRENCVRDGSGNLQEKDSKKTDNASSVTSGGSRAALSFKSAVHLSFSLVCVLVFLRVMRRWNQTGNKWQHLPDFSDWLVMSEHKPYLSLMVAFSMMVISCSRQPGLAKVQVLFMNLSLAGAFFSRVASGSLFFPSRKFLSDKGVLEARISLCCSAMVFLLSILPENFTRLEVDCPKEQESQNLSVSQRKRSARLNFYESSLSRSESPSSEYAKCQSTAKNVSCEENSNSKKLFRQTSVSQENGKAREGEGKQSHRVDQQLSGIVSSWLCAMCMLLRPHNIPLVAMSGLIEQMVVPALTQLHVRPTYALIYCLWMGRALFFFQGNSNSVSTVDVSAGYIVISDYAPGVIGVFMCIATFAGPILWFFALLRITHRASVERPESLKSTLRSLGNTLLWSQVLLLTLYTGLVSAQRYHLFVWTVFSPKMLYLGMDTVVVSVFAVLLYLASSFW</sequence>
<dbReference type="GO" id="GO:0016740">
    <property type="term" value="F:transferase activity"/>
    <property type="evidence" value="ECO:0007669"/>
    <property type="project" value="UniProtKB-KW"/>
</dbReference>
<feature type="region of interest" description="Disordered" evidence="11">
    <location>
        <begin position="55"/>
        <end position="74"/>
    </location>
</feature>
<evidence type="ECO:0000256" key="8">
    <source>
        <dbReference type="ARBA" id="ARBA00022989"/>
    </source>
</evidence>
<evidence type="ECO:0000256" key="13">
    <source>
        <dbReference type="SAM" id="SignalP"/>
    </source>
</evidence>
<comment type="subcellular location">
    <subcellularLocation>
        <location evidence="1">Endoplasmic reticulum membrane</location>
        <topology evidence="1">Multi-pass membrane protein</topology>
    </subcellularLocation>
</comment>
<feature type="transmembrane region" description="Helical" evidence="12">
    <location>
        <begin position="809"/>
        <end position="830"/>
    </location>
</feature>
<dbReference type="PANTHER" id="PTHR23072:SF0">
    <property type="entry name" value="GPI ETHANOLAMINE PHOSPHATE TRANSFERASE 2"/>
    <property type="match status" value="1"/>
</dbReference>
<organism evidence="15 16">
    <name type="scientific">Aplysia californica</name>
    <name type="common">California sea hare</name>
    <dbReference type="NCBI Taxonomy" id="6500"/>
    <lineage>
        <taxon>Eukaryota</taxon>
        <taxon>Metazoa</taxon>
        <taxon>Spiralia</taxon>
        <taxon>Lophotrochozoa</taxon>
        <taxon>Mollusca</taxon>
        <taxon>Gastropoda</taxon>
        <taxon>Heterobranchia</taxon>
        <taxon>Euthyneura</taxon>
        <taxon>Tectipleura</taxon>
        <taxon>Aplysiida</taxon>
        <taxon>Aplysioidea</taxon>
        <taxon>Aplysiidae</taxon>
        <taxon>Aplysia</taxon>
    </lineage>
</organism>
<dbReference type="PANTHER" id="PTHR23072">
    <property type="entry name" value="PHOSPHATIDYLINOSITOL GLYCAN-RELATED"/>
    <property type="match status" value="1"/>
</dbReference>